<dbReference type="EMBL" id="ATSX01000001">
    <property type="protein sequence ID" value="EUK19255.1"/>
    <property type="molecule type" value="Genomic_DNA"/>
</dbReference>
<accession>W7DW10</accession>
<evidence type="ECO:0000313" key="3">
    <source>
        <dbReference type="Proteomes" id="UP000019250"/>
    </source>
</evidence>
<dbReference type="AlphaFoldDB" id="W7DW10"/>
<comment type="caution">
    <text evidence="2">The sequence shown here is derived from an EMBL/GenBank/DDBJ whole genome shotgun (WGS) entry which is preliminary data.</text>
</comment>
<gene>
    <name evidence="2" type="ORF">COMX_05875</name>
</gene>
<evidence type="ECO:0000313" key="2">
    <source>
        <dbReference type="EMBL" id="EUK19255.1"/>
    </source>
</evidence>
<dbReference type="PATRIC" id="fig|1208583.4.peg.1188"/>
<dbReference type="eggNOG" id="ENOG502ZI6J">
    <property type="taxonomic scope" value="Bacteria"/>
</dbReference>
<proteinExistence type="predicted"/>
<evidence type="ECO:0000256" key="1">
    <source>
        <dbReference type="SAM" id="SignalP"/>
    </source>
</evidence>
<keyword evidence="1" id="KW-0732">Signal</keyword>
<protein>
    <submittedName>
        <fullName evidence="2">Uncharacterized protein</fullName>
    </submittedName>
</protein>
<reference evidence="2 3" key="1">
    <citation type="journal article" date="2014" name="Genome Announc.">
        <title>Draft Genome Sequence of Commensalibacter papalotli MX01, a Symbiont Identified from the Guts of Overwintering Monarch Butterflies.</title>
        <authorList>
            <person name="Servin-Garciduenas L.E."/>
            <person name="Sanchez-Quinto A."/>
            <person name="Martinez-Romero E."/>
        </authorList>
    </citation>
    <scope>NUCLEOTIDE SEQUENCE [LARGE SCALE GENOMIC DNA]</scope>
    <source>
        <strain evidence="3">MX-MONARCH01</strain>
    </source>
</reference>
<feature type="chain" id="PRO_5004891156" evidence="1">
    <location>
        <begin position="28"/>
        <end position="926"/>
    </location>
</feature>
<feature type="signal peptide" evidence="1">
    <location>
        <begin position="1"/>
        <end position="27"/>
    </location>
</feature>
<sequence>MNLRGILGLSTSLMVVCAGLMSSFAQAEDYVAKSQVNAANGVAGLNASKQITADVNNSKILTDGVQLNKKNDRLRFVTNSLDSNNNEIDMFFNRDAGNKDNLSNELDANTFYFTNNKYGNKYKFNGSVATTGDIILKNQSVFSAINKANLAIAGKYENISSYNDKTELPLIFIPDDQYIRRNTLQMGGRTRNGYVGIKATCQTTGGGDLGGSCYQFTNMAGIQSSHRGGAGETEAINMDVRTTDNSPLDVIGGNTLVKNSDGSYVVTGNDYQIAVAQASGANTFQVKGTFGCGIGYDSGQARCEMDGVNVLNAEGKALVDEQGKIIPVKVTPGVYDASKDITIVELPINYKLANSLTTTDNVNIKFYSSDGTAYAIEYGNSNVKIYPKLSAKEAALIHSRMALWTNIANGMHSTEGGNNEDAANVDMPNYYYGYEAGGSETADYSVINIETYYYPGTGQSGGWKTLNDASKTGTAGTPGNIKDAIHTNDQYDYQLRYKYPGTDTDRYNTNYHRYSKPTLFLGLTKKNFNSFSLQSYTKAPDSITRDYDNEWDFWIPNDHNGEVVTRGLTMTWGHSGSKLFATGSYMLRLAGFNNMPIGLKVDGVFKGGGKVVDTDAGFSVFSWGQTKDSLRNNNEEQVISALGSAMIPGGDTYQLFSYMSNDNPKTAMGKAAANYSLHFGATKSPAYNSLAYNHSPTCNDKNIKDKTLCSVLGQVIFDPLNYKGGIALGSGQGENTKLGLIVDKDNNVNIINKLSVNGKSVNDAIDKVEKAIPKSNIDIANGVAGLNENKEVTANINSKQVYSPFILLSNTGSIRFLTNSTDTNNLDINFFYNRDAKIDSWKNQLDANTVYFTNNHYGNNYKFIGNVGVSNQISASKFIGKSFQGQLSTPSSSTVSCNAGEFKDDTNYHYVCVAANKWKRVALSDF</sequence>
<dbReference type="STRING" id="1208583.COMX_05875"/>
<dbReference type="RefSeq" id="WP_034338119.1">
    <property type="nucleotide sequence ID" value="NZ_ATSX01000001.1"/>
</dbReference>
<dbReference type="OrthoDB" id="7262119at2"/>
<name>W7DW10_9PROT</name>
<organism evidence="2 3">
    <name type="scientific">Commensalibacter papalotli</name>
    <name type="common">ex Servin-Garciduenas et al. 2014</name>
    <dbReference type="NCBI Taxonomy" id="1208583"/>
    <lineage>
        <taxon>Bacteria</taxon>
        <taxon>Pseudomonadati</taxon>
        <taxon>Pseudomonadota</taxon>
        <taxon>Alphaproteobacteria</taxon>
        <taxon>Acetobacterales</taxon>
        <taxon>Acetobacteraceae</taxon>
    </lineage>
</organism>
<keyword evidence="3" id="KW-1185">Reference proteome</keyword>
<dbReference type="Proteomes" id="UP000019250">
    <property type="component" value="Unassembled WGS sequence"/>
</dbReference>